<dbReference type="GO" id="GO:0031979">
    <property type="term" value="C:plasma membrane-derived thylakoid lumen"/>
    <property type="evidence" value="ECO:0007669"/>
    <property type="project" value="UniProtKB-SubCell"/>
</dbReference>
<evidence type="ECO:0000313" key="13">
    <source>
        <dbReference type="Proteomes" id="UP000556026"/>
    </source>
</evidence>
<accession>A0A6V8MJ29</accession>
<reference evidence="13" key="1">
    <citation type="submission" date="2020-06" db="EMBL/GenBank/DDBJ databases">
        <title>Draft genomic sequence of Geomonas sp. Red330.</title>
        <authorList>
            <person name="Itoh H."/>
            <person name="Zhenxing X."/>
            <person name="Ushijima N."/>
            <person name="Masuda Y."/>
            <person name="Shiratori Y."/>
            <person name="Senoo K."/>
        </authorList>
    </citation>
    <scope>NUCLEOTIDE SEQUENCE [LARGE SCALE GENOMIC DNA]</scope>
    <source>
        <strain evidence="13">Red330</strain>
    </source>
</reference>
<keyword evidence="5 9" id="KW-0479">Metal-binding</keyword>
<evidence type="ECO:0000256" key="2">
    <source>
        <dbReference type="ARBA" id="ARBA00009650"/>
    </source>
</evidence>
<keyword evidence="13" id="KW-1185">Reference proteome</keyword>
<dbReference type="Gene3D" id="1.10.760.10">
    <property type="entry name" value="Cytochrome c-like domain"/>
    <property type="match status" value="1"/>
</dbReference>
<evidence type="ECO:0000313" key="12">
    <source>
        <dbReference type="EMBL" id="GFO60025.1"/>
    </source>
</evidence>
<evidence type="ECO:0000256" key="9">
    <source>
        <dbReference type="PROSITE-ProRule" id="PRU00433"/>
    </source>
</evidence>
<dbReference type="EMBL" id="BLXX01000006">
    <property type="protein sequence ID" value="GFO60025.1"/>
    <property type="molecule type" value="Genomic_DNA"/>
</dbReference>
<dbReference type="InterPro" id="IPR023655">
    <property type="entry name" value="Cyt_C6"/>
</dbReference>
<keyword evidence="7 9" id="KW-0408">Iron</keyword>
<comment type="similarity">
    <text evidence="2">Belongs to the cytochrome c family. PetJ subfamily.</text>
</comment>
<keyword evidence="8" id="KW-0793">Thylakoid</keyword>
<dbReference type="GO" id="GO:0020037">
    <property type="term" value="F:heme binding"/>
    <property type="evidence" value="ECO:0007669"/>
    <property type="project" value="InterPro"/>
</dbReference>
<keyword evidence="6" id="KW-0249">Electron transport</keyword>
<keyword evidence="3" id="KW-0813">Transport</keyword>
<proteinExistence type="inferred from homology"/>
<sequence>MKKVLIATAAMLSLTVFAAPGFAKEDAKAEFDKHCGACHPKGGNIMKADKTLSKKSLAAHGIKADKDIIAKMRNPGPGMTKFDEKTLPQKEAKAIADYILKTFK</sequence>
<dbReference type="InterPro" id="IPR009056">
    <property type="entry name" value="Cyt_c-like_dom"/>
</dbReference>
<dbReference type="InterPro" id="IPR036909">
    <property type="entry name" value="Cyt_c-like_dom_sf"/>
</dbReference>
<dbReference type="PANTHER" id="PTHR34688:SF2">
    <property type="entry name" value="CYTOCHROME C6, CHLOROPLASTIC"/>
    <property type="match status" value="1"/>
</dbReference>
<protein>
    <submittedName>
        <fullName evidence="12">Cytochrome c</fullName>
    </submittedName>
</protein>
<evidence type="ECO:0000256" key="6">
    <source>
        <dbReference type="ARBA" id="ARBA00022982"/>
    </source>
</evidence>
<dbReference type="PROSITE" id="PS51007">
    <property type="entry name" value="CYTC"/>
    <property type="match status" value="1"/>
</dbReference>
<evidence type="ECO:0000256" key="1">
    <source>
        <dbReference type="ARBA" id="ARBA00004518"/>
    </source>
</evidence>
<evidence type="ECO:0000256" key="3">
    <source>
        <dbReference type="ARBA" id="ARBA00022448"/>
    </source>
</evidence>
<dbReference type="SUPFAM" id="SSF46626">
    <property type="entry name" value="Cytochrome c"/>
    <property type="match status" value="1"/>
</dbReference>
<feature type="domain" description="Cytochrome c" evidence="11">
    <location>
        <begin position="22"/>
        <end position="103"/>
    </location>
</feature>
<organism evidence="12 13">
    <name type="scientific">Geomonas silvestris</name>
    <dbReference type="NCBI Taxonomy" id="2740184"/>
    <lineage>
        <taxon>Bacteria</taxon>
        <taxon>Pseudomonadati</taxon>
        <taxon>Thermodesulfobacteriota</taxon>
        <taxon>Desulfuromonadia</taxon>
        <taxon>Geobacterales</taxon>
        <taxon>Geobacteraceae</taxon>
        <taxon>Geomonas</taxon>
    </lineage>
</organism>
<gene>
    <name evidence="12" type="ORF">GMST_23500</name>
</gene>
<dbReference type="RefSeq" id="WP_183354842.1">
    <property type="nucleotide sequence ID" value="NZ_BLXX01000006.1"/>
</dbReference>
<dbReference type="PANTHER" id="PTHR34688">
    <property type="entry name" value="CYTOCHROME C6, CHLOROPLASTIC"/>
    <property type="match status" value="1"/>
</dbReference>
<name>A0A6V8MJ29_9BACT</name>
<comment type="caution">
    <text evidence="12">The sequence shown here is derived from an EMBL/GenBank/DDBJ whole genome shotgun (WGS) entry which is preliminary data.</text>
</comment>
<evidence type="ECO:0000256" key="7">
    <source>
        <dbReference type="ARBA" id="ARBA00023004"/>
    </source>
</evidence>
<dbReference type="Proteomes" id="UP000556026">
    <property type="component" value="Unassembled WGS sequence"/>
</dbReference>
<feature type="signal peptide" evidence="10">
    <location>
        <begin position="1"/>
        <end position="18"/>
    </location>
</feature>
<comment type="subcellular location">
    <subcellularLocation>
        <location evidence="1">Cellular thylakoid lumen</location>
    </subcellularLocation>
</comment>
<keyword evidence="4 9" id="KW-0349">Heme</keyword>
<evidence type="ECO:0000256" key="10">
    <source>
        <dbReference type="SAM" id="SignalP"/>
    </source>
</evidence>
<feature type="chain" id="PRO_5027646761" evidence="10">
    <location>
        <begin position="19"/>
        <end position="104"/>
    </location>
</feature>
<evidence type="ECO:0000259" key="11">
    <source>
        <dbReference type="PROSITE" id="PS51007"/>
    </source>
</evidence>
<evidence type="ECO:0000256" key="5">
    <source>
        <dbReference type="ARBA" id="ARBA00022723"/>
    </source>
</evidence>
<dbReference type="GO" id="GO:0005506">
    <property type="term" value="F:iron ion binding"/>
    <property type="evidence" value="ECO:0007669"/>
    <property type="project" value="InterPro"/>
</dbReference>
<evidence type="ECO:0000256" key="4">
    <source>
        <dbReference type="ARBA" id="ARBA00022617"/>
    </source>
</evidence>
<dbReference type="Pfam" id="PF13442">
    <property type="entry name" value="Cytochrome_CBB3"/>
    <property type="match status" value="1"/>
</dbReference>
<evidence type="ECO:0000256" key="8">
    <source>
        <dbReference type="ARBA" id="ARBA00023078"/>
    </source>
</evidence>
<dbReference type="AlphaFoldDB" id="A0A6V8MJ29"/>
<dbReference type="GO" id="GO:0009055">
    <property type="term" value="F:electron transfer activity"/>
    <property type="evidence" value="ECO:0007669"/>
    <property type="project" value="InterPro"/>
</dbReference>
<keyword evidence="10" id="KW-0732">Signal</keyword>